<evidence type="ECO:0000259" key="5">
    <source>
        <dbReference type="PROSITE" id="PS51503"/>
    </source>
</evidence>
<keyword evidence="2 4" id="KW-1133">Transmembrane helix</keyword>
<evidence type="ECO:0000256" key="4">
    <source>
        <dbReference type="SAM" id="Phobius"/>
    </source>
</evidence>
<dbReference type="RefSeq" id="WP_425453132.1">
    <property type="nucleotide sequence ID" value="NZ_QRDP01000004.1"/>
</dbReference>
<name>A0A3D9FHE5_9SPHN</name>
<organism evidence="6 7">
    <name type="scientific">Parasphingopyxis lamellibrachiae</name>
    <dbReference type="NCBI Taxonomy" id="680125"/>
    <lineage>
        <taxon>Bacteria</taxon>
        <taxon>Pseudomonadati</taxon>
        <taxon>Pseudomonadota</taxon>
        <taxon>Alphaproteobacteria</taxon>
        <taxon>Sphingomonadales</taxon>
        <taxon>Sphingomonadaceae</taxon>
        <taxon>Parasphingopyxis</taxon>
    </lineage>
</organism>
<keyword evidence="3 4" id="KW-0472">Membrane</keyword>
<evidence type="ECO:0000256" key="3">
    <source>
        <dbReference type="ARBA" id="ARBA00023136"/>
    </source>
</evidence>
<dbReference type="InterPro" id="IPR007667">
    <property type="entry name" value="Hypoxia_induced_domain"/>
</dbReference>
<evidence type="ECO:0000256" key="2">
    <source>
        <dbReference type="ARBA" id="ARBA00022989"/>
    </source>
</evidence>
<evidence type="ECO:0000313" key="7">
    <source>
        <dbReference type="Proteomes" id="UP000256310"/>
    </source>
</evidence>
<protein>
    <submittedName>
        <fullName evidence="6">Hypoxia induced protein</fullName>
    </submittedName>
</protein>
<dbReference type="EMBL" id="QRDP01000004">
    <property type="protein sequence ID" value="RED17203.1"/>
    <property type="molecule type" value="Genomic_DNA"/>
</dbReference>
<accession>A0A3D9FHE5</accession>
<feature type="domain" description="HIG1" evidence="5">
    <location>
        <begin position="1"/>
        <end position="82"/>
    </location>
</feature>
<sequence>MSGAYIDPMQIFLIILLIAAMGATVFFLVRGIVTFLKTTEADLTGDGPNRSGMAQNKAMQGRIVMQAAAVVIVVLLLLLMGR</sequence>
<dbReference type="Proteomes" id="UP000256310">
    <property type="component" value="Unassembled WGS sequence"/>
</dbReference>
<keyword evidence="7" id="KW-1185">Reference proteome</keyword>
<dbReference type="AlphaFoldDB" id="A0A3D9FHE5"/>
<feature type="transmembrane region" description="Helical" evidence="4">
    <location>
        <begin position="63"/>
        <end position="81"/>
    </location>
</feature>
<gene>
    <name evidence="6" type="ORF">DFR46_2242</name>
</gene>
<keyword evidence="1 4" id="KW-0812">Transmembrane</keyword>
<proteinExistence type="predicted"/>
<comment type="caution">
    <text evidence="6">The sequence shown here is derived from an EMBL/GenBank/DDBJ whole genome shotgun (WGS) entry which is preliminary data.</text>
</comment>
<reference evidence="6 7" key="1">
    <citation type="submission" date="2018-07" db="EMBL/GenBank/DDBJ databases">
        <title>Genomic Encyclopedia of Type Strains, Phase IV (KMG-IV): sequencing the most valuable type-strain genomes for metagenomic binning, comparative biology and taxonomic classification.</title>
        <authorList>
            <person name="Goeker M."/>
        </authorList>
    </citation>
    <scope>NUCLEOTIDE SEQUENCE [LARGE SCALE GENOMIC DNA]</scope>
    <source>
        <strain evidence="6 7">DSM 26725</strain>
    </source>
</reference>
<evidence type="ECO:0000313" key="6">
    <source>
        <dbReference type="EMBL" id="RED17203.1"/>
    </source>
</evidence>
<evidence type="ECO:0000256" key="1">
    <source>
        <dbReference type="ARBA" id="ARBA00022692"/>
    </source>
</evidence>
<dbReference type="PROSITE" id="PS51503">
    <property type="entry name" value="HIG1"/>
    <property type="match status" value="1"/>
</dbReference>
<dbReference type="NCBIfam" id="NF033233">
    <property type="entry name" value="twin_helix"/>
    <property type="match status" value="1"/>
</dbReference>
<feature type="transmembrane region" description="Helical" evidence="4">
    <location>
        <begin position="12"/>
        <end position="33"/>
    </location>
</feature>